<dbReference type="STRING" id="37658.SAMN05661086_01702"/>
<dbReference type="RefSeq" id="WP_092560252.1">
    <property type="nucleotide sequence ID" value="NZ_FOYZ01000005.1"/>
</dbReference>
<proteinExistence type="predicted"/>
<sequence>MINNVKEAITNQLLELYPAAEGYTVFNEDNSQNFVSKSFLVTLVSQKYSKQVGDRYKGELSFDIAYFSDKEDREKRVDCLNIQLGLFREFDLIGTYRVLDKQAVINENVLHFSFQINYYEVKIEEEIKMQKQKTTTSI</sequence>
<accession>A0A1I6JHQ4</accession>
<dbReference type="InterPro" id="IPR049254">
    <property type="entry name" value="Phage_tail_terminator"/>
</dbReference>
<dbReference type="OrthoDB" id="2063617at2"/>
<dbReference type="Pfam" id="PF20765">
    <property type="entry name" value="Phage_tail_terminator_8"/>
    <property type="match status" value="1"/>
</dbReference>
<reference evidence="1 2" key="1">
    <citation type="submission" date="2016-10" db="EMBL/GenBank/DDBJ databases">
        <authorList>
            <person name="de Groot N.N."/>
        </authorList>
    </citation>
    <scope>NUCLEOTIDE SEQUENCE [LARGE SCALE GENOMIC DNA]</scope>
    <source>
        <strain evidence="1 2">743A</strain>
    </source>
</reference>
<dbReference type="AlphaFoldDB" id="A0A1I6JHQ4"/>
<protein>
    <submittedName>
        <fullName evidence="1">Uncharacterized protein</fullName>
    </submittedName>
</protein>
<evidence type="ECO:0000313" key="1">
    <source>
        <dbReference type="EMBL" id="SFR78537.1"/>
    </source>
</evidence>
<dbReference type="EMBL" id="FOYZ01000005">
    <property type="protein sequence ID" value="SFR78537.1"/>
    <property type="molecule type" value="Genomic_DNA"/>
</dbReference>
<evidence type="ECO:0000313" key="2">
    <source>
        <dbReference type="Proteomes" id="UP000199659"/>
    </source>
</evidence>
<dbReference type="Proteomes" id="UP000199659">
    <property type="component" value="Unassembled WGS sequence"/>
</dbReference>
<gene>
    <name evidence="1" type="ORF">SAMN05661086_01702</name>
</gene>
<name>A0A1I6JHQ4_9FIRM</name>
<keyword evidence="2" id="KW-1185">Reference proteome</keyword>
<organism evidence="1 2">
    <name type="scientific">Anaeromicropila populeti</name>
    <dbReference type="NCBI Taxonomy" id="37658"/>
    <lineage>
        <taxon>Bacteria</taxon>
        <taxon>Bacillati</taxon>
        <taxon>Bacillota</taxon>
        <taxon>Clostridia</taxon>
        <taxon>Lachnospirales</taxon>
        <taxon>Lachnospiraceae</taxon>
        <taxon>Anaeromicropila</taxon>
    </lineage>
</organism>